<organism evidence="2 3">
    <name type="scientific">Stylonychia lemnae</name>
    <name type="common">Ciliate</name>
    <dbReference type="NCBI Taxonomy" id="5949"/>
    <lineage>
        <taxon>Eukaryota</taxon>
        <taxon>Sar</taxon>
        <taxon>Alveolata</taxon>
        <taxon>Ciliophora</taxon>
        <taxon>Intramacronucleata</taxon>
        <taxon>Spirotrichea</taxon>
        <taxon>Stichotrichia</taxon>
        <taxon>Sporadotrichida</taxon>
        <taxon>Oxytrichidae</taxon>
        <taxon>Stylonychinae</taxon>
        <taxon>Stylonychia</taxon>
    </lineage>
</organism>
<feature type="region of interest" description="Disordered" evidence="1">
    <location>
        <begin position="107"/>
        <end position="127"/>
    </location>
</feature>
<gene>
    <name evidence="2" type="primary">Contig15594.g16614</name>
    <name evidence="2" type="ORF">STYLEM_15437</name>
</gene>
<dbReference type="Proteomes" id="UP000039865">
    <property type="component" value="Unassembled WGS sequence"/>
</dbReference>
<feature type="compositionally biased region" description="Polar residues" evidence="1">
    <location>
        <begin position="458"/>
        <end position="479"/>
    </location>
</feature>
<proteinExistence type="predicted"/>
<dbReference type="EMBL" id="CCKQ01014561">
    <property type="protein sequence ID" value="CDW86343.1"/>
    <property type="molecule type" value="Genomic_DNA"/>
</dbReference>
<protein>
    <submittedName>
        <fullName evidence="2">Uncharacterized protein</fullName>
    </submittedName>
</protein>
<accession>A0A078AZX9</accession>
<evidence type="ECO:0000313" key="3">
    <source>
        <dbReference type="Proteomes" id="UP000039865"/>
    </source>
</evidence>
<name>A0A078AZX9_STYLE</name>
<reference evidence="2 3" key="1">
    <citation type="submission" date="2014-06" db="EMBL/GenBank/DDBJ databases">
        <authorList>
            <person name="Swart Estienne"/>
        </authorList>
    </citation>
    <scope>NUCLEOTIDE SEQUENCE [LARGE SCALE GENOMIC DNA]</scope>
    <source>
        <strain evidence="2 3">130c</strain>
    </source>
</reference>
<feature type="region of interest" description="Disordered" evidence="1">
    <location>
        <begin position="440"/>
        <end position="479"/>
    </location>
</feature>
<keyword evidence="3" id="KW-1185">Reference proteome</keyword>
<dbReference type="AlphaFoldDB" id="A0A078AZX9"/>
<dbReference type="InParanoid" id="A0A078AZX9"/>
<evidence type="ECO:0000313" key="2">
    <source>
        <dbReference type="EMBL" id="CDW86343.1"/>
    </source>
</evidence>
<feature type="compositionally biased region" description="Polar residues" evidence="1">
    <location>
        <begin position="111"/>
        <end position="124"/>
    </location>
</feature>
<evidence type="ECO:0000256" key="1">
    <source>
        <dbReference type="SAM" id="MobiDB-lite"/>
    </source>
</evidence>
<sequence length="479" mass="55653">MIDSPNLTNPRVIQFSIPSASYVNDKYTVLSLPLISSGLQIANGNANADMGNYMNELCHCFNIFDDKDVIEFIQMKDKEYMRQYFQSLYEYQENMFQQNQFHRISDVSDKSAGNQSDDNPQNLKSPIKENLTKSFTAGAKDQPECERKVISLLESLETDPDKFSSNLKSFEEYYFMNKPILSMSYGDGYKIKGLLQHLSSSDPRSISVVNLINFIARLLDYRRNHQIEQFRQIFTQCDQNFIKKLNLENHLANPSCKEGTLYILHEYINVNLIQPNKIFTIPDNILLFEKWRKQRQVVQKSYMSSVSPLRLQKKDSGRNTTTDSFNFEKHTFKKNHSFIGFSQDMSQQEVKKTESSNNLLTETKNDDLDRLKLIKTKSQNLAFRSQIGFENVPQKSSQFKPQQDTPSDQQIMKDVSSLDDDEEEEKLEIEHVDLHDIMYMKNNSGDNKSQKFHKISDDSNQQVQKSTSTSNNNYIQDTE</sequence>